<feature type="chain" id="PRO_5046251292" evidence="1">
    <location>
        <begin position="19"/>
        <end position="238"/>
    </location>
</feature>
<dbReference type="Pfam" id="PF18003">
    <property type="entry name" value="DUF3823_C"/>
    <property type="match status" value="1"/>
</dbReference>
<protein>
    <submittedName>
        <fullName evidence="4">DUF3823 domain-containing protein</fullName>
    </submittedName>
</protein>
<evidence type="ECO:0000313" key="5">
    <source>
        <dbReference type="Proteomes" id="UP001221558"/>
    </source>
</evidence>
<feature type="domain" description="DUF3823" evidence="3">
    <location>
        <begin position="132"/>
        <end position="232"/>
    </location>
</feature>
<reference evidence="4 5" key="1">
    <citation type="submission" date="2023-02" db="EMBL/GenBank/DDBJ databases">
        <title>Genome sequence of Sphingobacterium sp. KACC 22765.</title>
        <authorList>
            <person name="Kim S."/>
            <person name="Heo J."/>
            <person name="Kwon S.-W."/>
        </authorList>
    </citation>
    <scope>NUCLEOTIDE SEQUENCE [LARGE SCALE GENOMIC DNA]</scope>
    <source>
        <strain evidence="4 5">KACC 22765</strain>
    </source>
</reference>
<keyword evidence="1" id="KW-0732">Signal</keyword>
<dbReference type="Proteomes" id="UP001221558">
    <property type="component" value="Chromosome"/>
</dbReference>
<accession>A0ABY7WF95</accession>
<evidence type="ECO:0000259" key="3">
    <source>
        <dbReference type="Pfam" id="PF18003"/>
    </source>
</evidence>
<organism evidence="4 5">
    <name type="scientific">Sphingobacterium oryzagri</name>
    <dbReference type="NCBI Taxonomy" id="3025669"/>
    <lineage>
        <taxon>Bacteria</taxon>
        <taxon>Pseudomonadati</taxon>
        <taxon>Bacteroidota</taxon>
        <taxon>Sphingobacteriia</taxon>
        <taxon>Sphingobacteriales</taxon>
        <taxon>Sphingobacteriaceae</taxon>
        <taxon>Sphingobacterium</taxon>
    </lineage>
</organism>
<feature type="signal peptide" evidence="1">
    <location>
        <begin position="1"/>
        <end position="18"/>
    </location>
</feature>
<dbReference type="InterPro" id="IPR024278">
    <property type="entry name" value="DUF3823_N"/>
</dbReference>
<dbReference type="InterPro" id="IPR041186">
    <property type="entry name" value="DUF3823_C"/>
</dbReference>
<dbReference type="Pfam" id="PF12866">
    <property type="entry name" value="DUF3823"/>
    <property type="match status" value="1"/>
</dbReference>
<evidence type="ECO:0000259" key="2">
    <source>
        <dbReference type="Pfam" id="PF12866"/>
    </source>
</evidence>
<dbReference type="Gene3D" id="2.60.40.2060">
    <property type="match status" value="1"/>
</dbReference>
<keyword evidence="5" id="KW-1185">Reference proteome</keyword>
<dbReference type="Gene3D" id="2.60.40.1120">
    <property type="entry name" value="Carboxypeptidase-like, regulatory domain"/>
    <property type="match status" value="1"/>
</dbReference>
<sequence length="238" mass="26723">MKKLYMMMLLASILNLTGCNTEIDNWDYPTSQINGRFLYNGEPVRIKGTVTESAVDNMIQLNQVGPSEYTPGFLKMNARDDGSYTILTFDGNYEMCITPGRGPWVPLRDTIRFTLSGTKNNVDFNVTPYFWIENYQTTYADSVFTATFELQQVAPAARLRRIVAYFGSTTILDQASRTVERAFATPGLGQRTIRVDLKNFSATEKRNLARTGLLFSRIGVQAEGAADLLYSSTTSHTR</sequence>
<name>A0ABY7WF95_9SPHI</name>
<dbReference type="EMBL" id="CP117880">
    <property type="protein sequence ID" value="WDF67048.1"/>
    <property type="molecule type" value="Genomic_DNA"/>
</dbReference>
<evidence type="ECO:0000313" key="4">
    <source>
        <dbReference type="EMBL" id="WDF67048.1"/>
    </source>
</evidence>
<evidence type="ECO:0000256" key="1">
    <source>
        <dbReference type="SAM" id="SignalP"/>
    </source>
</evidence>
<proteinExistence type="predicted"/>
<feature type="domain" description="DUF3823" evidence="2">
    <location>
        <begin position="31"/>
        <end position="127"/>
    </location>
</feature>
<dbReference type="RefSeq" id="WP_274265784.1">
    <property type="nucleotide sequence ID" value="NZ_CP117880.1"/>
</dbReference>
<gene>
    <name evidence="4" type="ORF">PQ465_12100</name>
</gene>